<sequence>MPFDAKSGYPPLGFHFSVTFTGIGDEQIDSRFQNVSGLSMEMETEARKEGGENRFEHALPVRAKFPALVLKRGLITKSKLLVDWCNNVFNNFIIEPKDLTVSLLNEDHEPLLTWNVVQAWPKKWSLSDLNAEQNSIAIESFELQYQYYTIKT</sequence>
<organism evidence="1 2">
    <name type="scientific">Mucilaginibacter pineti</name>
    <dbReference type="NCBI Taxonomy" id="1391627"/>
    <lineage>
        <taxon>Bacteria</taxon>
        <taxon>Pseudomonadati</taxon>
        <taxon>Bacteroidota</taxon>
        <taxon>Sphingobacteriia</taxon>
        <taxon>Sphingobacteriales</taxon>
        <taxon>Sphingobacteriaceae</taxon>
        <taxon>Mucilaginibacter</taxon>
    </lineage>
</organism>
<accession>A0A1G6WNP4</accession>
<dbReference type="AlphaFoldDB" id="A0A1G6WNP4"/>
<dbReference type="NCBIfam" id="TIGR02241">
    <property type="entry name" value="conserved hypothetical phage tail region protein"/>
    <property type="match status" value="1"/>
</dbReference>
<dbReference type="Proteomes" id="UP000199072">
    <property type="component" value="Unassembled WGS sequence"/>
</dbReference>
<keyword evidence="2" id="KW-1185">Reference proteome</keyword>
<evidence type="ECO:0000313" key="1">
    <source>
        <dbReference type="EMBL" id="SDD67404.1"/>
    </source>
</evidence>
<dbReference type="InterPro" id="IPR011747">
    <property type="entry name" value="CHP02241"/>
</dbReference>
<dbReference type="RefSeq" id="WP_091145875.1">
    <property type="nucleotide sequence ID" value="NZ_FNAI01000002.1"/>
</dbReference>
<gene>
    <name evidence="1" type="ORF">SAMN05216464_102246</name>
</gene>
<dbReference type="STRING" id="1391627.SAMN05216464_102246"/>
<protein>
    <submittedName>
        <fullName evidence="1">Conserved hypothetical phage tail region protein</fullName>
    </submittedName>
</protein>
<name>A0A1G6WNP4_9SPHI</name>
<evidence type="ECO:0000313" key="2">
    <source>
        <dbReference type="Proteomes" id="UP000199072"/>
    </source>
</evidence>
<dbReference type="GO" id="GO:0005198">
    <property type="term" value="F:structural molecule activity"/>
    <property type="evidence" value="ECO:0007669"/>
    <property type="project" value="InterPro"/>
</dbReference>
<dbReference type="OrthoDB" id="9799891at2"/>
<proteinExistence type="predicted"/>
<dbReference type="Pfam" id="PF06841">
    <property type="entry name" value="Phage_T4_gp19"/>
    <property type="match status" value="1"/>
</dbReference>
<dbReference type="InterPro" id="IPR010667">
    <property type="entry name" value="Phage_T4_Gp19"/>
</dbReference>
<reference evidence="1 2" key="1">
    <citation type="submission" date="2016-10" db="EMBL/GenBank/DDBJ databases">
        <authorList>
            <person name="de Groot N.N."/>
        </authorList>
    </citation>
    <scope>NUCLEOTIDE SEQUENCE [LARGE SCALE GENOMIC DNA]</scope>
    <source>
        <strain evidence="1 2">47C3B</strain>
    </source>
</reference>
<dbReference type="EMBL" id="FNAI01000002">
    <property type="protein sequence ID" value="SDD67404.1"/>
    <property type="molecule type" value="Genomic_DNA"/>
</dbReference>
<dbReference type="PANTHER" id="PTHR38009:SF1">
    <property type="entry name" value="CONSERVED HYPOTHETICAL PHAGE TAIL PROTEIN"/>
    <property type="match status" value="1"/>
</dbReference>
<dbReference type="PANTHER" id="PTHR38009">
    <property type="entry name" value="CONSERVED HYPOTHETICAL PHAGE TAIL PROTEIN"/>
    <property type="match status" value="1"/>
</dbReference>